<sequence>MKLPQNQAALQAITELIEYAFNKKQPIIGEPLFLSRYHHADCFGTFHQEQLSSLVMSNHFQAKVFEGTVPMSGIGYVASYPEFRGSGGVSELMQEILTDLYENDVVISQLAPFSQGFYRQFGYENTSKQKQYHIPAAAFSYVVSEKAGEVQRGTWQEMKPQILTIYQQALKGQVGTVVREEWWWERLQEYYPHRFYAVCFDQKHQPQGYLIYRLQGDTFLVDELAYLSSFALRKLLTYMKAHVSSFARFSYAGPVYERLEEFFSEQETLEISIKPYMMSRIINFPQLFRHLPIDAKTIIVEVTEDRQCPWNVGQWQVTGKQCQKVEGKQADVRGTIHSWTELLLGDLSLQEGCFLDKFEVTNQKMMTVFPQGKQSFYDYF</sequence>
<evidence type="ECO:0000313" key="4">
    <source>
        <dbReference type="Proteomes" id="UP000664357"/>
    </source>
</evidence>
<keyword evidence="4" id="KW-1185">Reference proteome</keyword>
<dbReference type="SUPFAM" id="SSF55729">
    <property type="entry name" value="Acyl-CoA N-acyltransferases (Nat)"/>
    <property type="match status" value="1"/>
</dbReference>
<dbReference type="InterPro" id="IPR051554">
    <property type="entry name" value="Acetyltransferase_Eis"/>
</dbReference>
<dbReference type="Gene3D" id="3.30.1050.10">
    <property type="entry name" value="SCP2 sterol-binding domain"/>
    <property type="match status" value="1"/>
</dbReference>
<accession>A0ABV0EY27</accession>
<dbReference type="Gene3D" id="3.40.630.30">
    <property type="match status" value="2"/>
</dbReference>
<name>A0ABV0EY27_9ENTE</name>
<feature type="domain" description="Eis-like acetyltransferase" evidence="2">
    <location>
        <begin position="175"/>
        <end position="281"/>
    </location>
</feature>
<dbReference type="Proteomes" id="UP000664357">
    <property type="component" value="Unassembled WGS sequence"/>
</dbReference>
<evidence type="ECO:0000259" key="2">
    <source>
        <dbReference type="Pfam" id="PF17668"/>
    </source>
</evidence>
<protein>
    <recommendedName>
        <fullName evidence="5">GNAT family N-acetyltransferase</fullName>
    </recommendedName>
</protein>
<evidence type="ECO:0000313" key="3">
    <source>
        <dbReference type="EMBL" id="MEO1772558.1"/>
    </source>
</evidence>
<dbReference type="Pfam" id="PF13527">
    <property type="entry name" value="Acetyltransf_9"/>
    <property type="match status" value="1"/>
</dbReference>
<dbReference type="Pfam" id="PF17668">
    <property type="entry name" value="Acetyltransf_17"/>
    <property type="match status" value="1"/>
</dbReference>
<reference evidence="3 4" key="1">
    <citation type="submission" date="2021-03" db="EMBL/GenBank/DDBJ databases">
        <authorList>
            <person name="Gilmore M.S."/>
            <person name="Schwartzman J."/>
            <person name="Van Tyne D."/>
            <person name="Martin M."/>
            <person name="Earl A.M."/>
            <person name="Manson A.L."/>
            <person name="Straub T."/>
            <person name="Salamzade R."/>
            <person name="Saavedra J."/>
            <person name="Lebreton F."/>
            <person name="Prichula J."/>
            <person name="Schaufler K."/>
            <person name="Gaca A."/>
            <person name="Sgardioli B."/>
            <person name="Wagenaar J."/>
            <person name="Strong T."/>
        </authorList>
    </citation>
    <scope>NUCLEOTIDE SEQUENCE [LARGE SCALE GENOMIC DNA]</scope>
    <source>
        <strain evidence="3 4">665A</strain>
    </source>
</reference>
<dbReference type="PANTHER" id="PTHR37817:SF1">
    <property type="entry name" value="N-ACETYLTRANSFERASE EIS"/>
    <property type="match status" value="1"/>
</dbReference>
<dbReference type="SUPFAM" id="SSF55718">
    <property type="entry name" value="SCP-like"/>
    <property type="match status" value="1"/>
</dbReference>
<dbReference type="InterPro" id="IPR016181">
    <property type="entry name" value="Acyl_CoA_acyltransferase"/>
</dbReference>
<dbReference type="InterPro" id="IPR041380">
    <property type="entry name" value="Acetyltransf_17"/>
</dbReference>
<dbReference type="InterPro" id="IPR036527">
    <property type="entry name" value="SCP2_sterol-bd_dom_sf"/>
</dbReference>
<reference evidence="3 4" key="2">
    <citation type="submission" date="2024-02" db="EMBL/GenBank/DDBJ databases">
        <title>The Genome Sequence of Enterococcus sp. DIV0159.</title>
        <authorList>
            <person name="Earl A."/>
            <person name="Manson A."/>
            <person name="Gilmore M."/>
            <person name="Sanders J."/>
            <person name="Shea T."/>
            <person name="Howe W."/>
            <person name="Livny J."/>
            <person name="Cuomo C."/>
            <person name="Neafsey D."/>
            <person name="Birren B."/>
        </authorList>
    </citation>
    <scope>NUCLEOTIDE SEQUENCE [LARGE SCALE GENOMIC DNA]</scope>
    <source>
        <strain evidence="3 4">665A</strain>
    </source>
</reference>
<dbReference type="InterPro" id="IPR025559">
    <property type="entry name" value="Eis_dom"/>
</dbReference>
<organism evidence="3 4">
    <name type="scientific">Candidatus Enterococcus ferrettii</name>
    <dbReference type="NCBI Taxonomy" id="2815324"/>
    <lineage>
        <taxon>Bacteria</taxon>
        <taxon>Bacillati</taxon>
        <taxon>Bacillota</taxon>
        <taxon>Bacilli</taxon>
        <taxon>Lactobacillales</taxon>
        <taxon>Enterococcaceae</taxon>
        <taxon>Enterococcus</taxon>
    </lineage>
</organism>
<feature type="domain" description="Enhanced intracellular survival protein" evidence="1">
    <location>
        <begin position="288"/>
        <end position="372"/>
    </location>
</feature>
<dbReference type="Pfam" id="PF13530">
    <property type="entry name" value="SCP2_2"/>
    <property type="match status" value="1"/>
</dbReference>
<comment type="caution">
    <text evidence="3">The sequence shown here is derived from an EMBL/GenBank/DDBJ whole genome shotgun (WGS) entry which is preliminary data.</text>
</comment>
<evidence type="ECO:0008006" key="5">
    <source>
        <dbReference type="Google" id="ProtNLM"/>
    </source>
</evidence>
<dbReference type="PANTHER" id="PTHR37817">
    <property type="entry name" value="N-ACETYLTRANSFERASE EIS"/>
    <property type="match status" value="1"/>
</dbReference>
<gene>
    <name evidence="3" type="ORF">JZO67_004540</name>
</gene>
<evidence type="ECO:0000259" key="1">
    <source>
        <dbReference type="Pfam" id="PF13530"/>
    </source>
</evidence>
<dbReference type="EMBL" id="JAFREL020000005">
    <property type="protein sequence ID" value="MEO1772558.1"/>
    <property type="molecule type" value="Genomic_DNA"/>
</dbReference>
<proteinExistence type="predicted"/>
<dbReference type="RefSeq" id="WP_207701122.1">
    <property type="nucleotide sequence ID" value="NZ_JAFREL020000005.1"/>
</dbReference>